<reference evidence="1" key="1">
    <citation type="journal article" date="2021" name="Open Biol.">
        <title>Shared evolutionary footprints suggest mitochondrial oxidative damage underlies multiple complex I losses in fungi.</title>
        <authorList>
            <person name="Schikora-Tamarit M.A."/>
            <person name="Marcet-Houben M."/>
            <person name="Nosek J."/>
            <person name="Gabaldon T."/>
        </authorList>
    </citation>
    <scope>NUCLEOTIDE SEQUENCE</scope>
    <source>
        <strain evidence="1">CBS2887</strain>
    </source>
</reference>
<accession>A0A9P8PZN8</accession>
<gene>
    <name evidence="1" type="ORF">WICPIJ_007902</name>
</gene>
<sequence length="243" mass="26533">MDFPNDISDFILVEESDFAEELLESFGALALDLDFDSELEGFMECSDLFLSESFFLSGLSTSWKLIICFFAKFKEVKEAWRDNKSLVVLLSVEAWKWSFNVLLFKAGNLGGAFGLDTVDRTDKSEPRSSLGVVASSSSSSSMTVSGVATLLPPTESFVTDLVLTLPELASLSVPLIFEMMNLNVFGHFLSKKGTAILLMNLSNFIGFVELELSSELEAVAPEDAVPSVRSLNPTGLLPRICPA</sequence>
<proteinExistence type="predicted"/>
<keyword evidence="2" id="KW-1185">Reference proteome</keyword>
<organism evidence="1 2">
    <name type="scientific">Wickerhamomyces pijperi</name>
    <name type="common">Yeast</name>
    <name type="synonym">Pichia pijperi</name>
    <dbReference type="NCBI Taxonomy" id="599730"/>
    <lineage>
        <taxon>Eukaryota</taxon>
        <taxon>Fungi</taxon>
        <taxon>Dikarya</taxon>
        <taxon>Ascomycota</taxon>
        <taxon>Saccharomycotina</taxon>
        <taxon>Saccharomycetes</taxon>
        <taxon>Phaffomycetales</taxon>
        <taxon>Wickerhamomycetaceae</taxon>
        <taxon>Wickerhamomyces</taxon>
    </lineage>
</organism>
<reference evidence="1" key="2">
    <citation type="submission" date="2021-01" db="EMBL/GenBank/DDBJ databases">
        <authorList>
            <person name="Schikora-Tamarit M.A."/>
        </authorList>
    </citation>
    <scope>NUCLEOTIDE SEQUENCE</scope>
    <source>
        <strain evidence="1">CBS2887</strain>
    </source>
</reference>
<comment type="caution">
    <text evidence="1">The sequence shown here is derived from an EMBL/GenBank/DDBJ whole genome shotgun (WGS) entry which is preliminary data.</text>
</comment>
<evidence type="ECO:0000313" key="1">
    <source>
        <dbReference type="EMBL" id="KAH3681127.1"/>
    </source>
</evidence>
<dbReference type="AlphaFoldDB" id="A0A9P8PZN8"/>
<dbReference type="Proteomes" id="UP000774326">
    <property type="component" value="Unassembled WGS sequence"/>
</dbReference>
<dbReference type="EMBL" id="JAEUBG010004581">
    <property type="protein sequence ID" value="KAH3681127.1"/>
    <property type="molecule type" value="Genomic_DNA"/>
</dbReference>
<protein>
    <submittedName>
        <fullName evidence="1">Uncharacterized protein</fullName>
    </submittedName>
</protein>
<name>A0A9P8PZN8_WICPI</name>
<evidence type="ECO:0000313" key="2">
    <source>
        <dbReference type="Proteomes" id="UP000774326"/>
    </source>
</evidence>